<organism evidence="1 2">
    <name type="scientific">Methylobacterium mesophilicum SR1.6/6</name>
    <dbReference type="NCBI Taxonomy" id="908290"/>
    <lineage>
        <taxon>Bacteria</taxon>
        <taxon>Pseudomonadati</taxon>
        <taxon>Pseudomonadota</taxon>
        <taxon>Alphaproteobacteria</taxon>
        <taxon>Hyphomicrobiales</taxon>
        <taxon>Methylobacteriaceae</taxon>
        <taxon>Methylobacterium</taxon>
    </lineage>
</organism>
<dbReference type="Proteomes" id="UP000012488">
    <property type="component" value="Chromosome"/>
</dbReference>
<dbReference type="AlphaFoldDB" id="A0A6B9FET1"/>
<gene>
    <name evidence="1" type="ORF">MMSR116_06020</name>
</gene>
<reference evidence="1 2" key="1">
    <citation type="journal article" date="2012" name="Genet. Mol. Biol.">
        <title>Analysis of 16S rRNA and mxaF genes revealing insights into Methylobacterium niche-specific plant association.</title>
        <authorList>
            <person name="Dourado M.N."/>
            <person name="Andreote F.D."/>
            <person name="Dini-Andreote F."/>
            <person name="Conti R."/>
            <person name="Araujo J.M."/>
            <person name="Araujo W.L."/>
        </authorList>
    </citation>
    <scope>NUCLEOTIDE SEQUENCE [LARGE SCALE GENOMIC DNA]</scope>
    <source>
        <strain evidence="1 2">SR1.6/6</strain>
    </source>
</reference>
<dbReference type="KEGG" id="mmes:MMSR116_06020"/>
<reference evidence="1 2" key="2">
    <citation type="journal article" date="2013" name="Genome Announc.">
        <title>Draft Genome Sequence of Methylobacterium mesophilicum Strain SR1.6/6, Isolated from Citrus sinensis.</title>
        <authorList>
            <person name="Marinho Almeida D."/>
            <person name="Dini-Andreote F."/>
            <person name="Camargo Neves A.A."/>
            <person name="Juca Ramos R.T."/>
            <person name="Andreote F.D."/>
            <person name="Carneiro A.R."/>
            <person name="Oliveira de Souza Lima A."/>
            <person name="Caracciolo Gomes de Sa P.H."/>
            <person name="Ribeiro Barbosa M.S."/>
            <person name="Araujo W.L."/>
            <person name="Silva A."/>
        </authorList>
    </citation>
    <scope>NUCLEOTIDE SEQUENCE [LARGE SCALE GENOMIC DNA]</scope>
    <source>
        <strain evidence="1 2">SR1.6/6</strain>
    </source>
</reference>
<dbReference type="Gene3D" id="1.10.3210.10">
    <property type="entry name" value="Hypothetical protein af1432"/>
    <property type="match status" value="1"/>
</dbReference>
<dbReference type="SUPFAM" id="SSF109604">
    <property type="entry name" value="HD-domain/PDEase-like"/>
    <property type="match status" value="1"/>
</dbReference>
<dbReference type="OrthoDB" id="1099791at2"/>
<dbReference type="RefSeq" id="WP_158168536.1">
    <property type="nucleotide sequence ID" value="NZ_CP043538.1"/>
</dbReference>
<evidence type="ECO:0000313" key="1">
    <source>
        <dbReference type="EMBL" id="QGY01510.1"/>
    </source>
</evidence>
<sequence length="204" mass="22406">MPSCNGVPVELVDPCPTQVDFAEIAHALSHLNRSSGNSLTPVSVGLHTLIGLDLCPTAAVRAHWLLHDAHEARLGDTTSPIKEASAVLALKLYGHEVADRIADVRRELERRHDAAIHVAAGLSPPDALTVQAVKLVDLRALATERRDFYRRGPKPRPWAIDQMTPPIEPGPKVWRWLPPAEVADRLIATFRTHLPALQRGRRAS</sequence>
<evidence type="ECO:0008006" key="3">
    <source>
        <dbReference type="Google" id="ProtNLM"/>
    </source>
</evidence>
<proteinExistence type="predicted"/>
<dbReference type="EMBL" id="CP043538">
    <property type="protein sequence ID" value="QGY01510.1"/>
    <property type="molecule type" value="Genomic_DNA"/>
</dbReference>
<evidence type="ECO:0000313" key="2">
    <source>
        <dbReference type="Proteomes" id="UP000012488"/>
    </source>
</evidence>
<accession>A0A6B9FET1</accession>
<name>A0A6B9FET1_9HYPH</name>
<protein>
    <recommendedName>
        <fullName evidence="3">HD domain-containing protein</fullName>
    </recommendedName>
</protein>